<feature type="region of interest" description="Disordered" evidence="1">
    <location>
        <begin position="330"/>
        <end position="356"/>
    </location>
</feature>
<feature type="compositionally biased region" description="Polar residues" evidence="1">
    <location>
        <begin position="340"/>
        <end position="350"/>
    </location>
</feature>
<dbReference type="Proteomes" id="UP001057474">
    <property type="component" value="Chromosome"/>
</dbReference>
<evidence type="ECO:0000313" key="3">
    <source>
        <dbReference type="Proteomes" id="UP001057474"/>
    </source>
</evidence>
<dbReference type="EMBL" id="CP071527">
    <property type="protein sequence ID" value="USQ12733.1"/>
    <property type="molecule type" value="Genomic_DNA"/>
</dbReference>
<accession>A0ABY4Y534</accession>
<name>A0ABY4Y534_9GAMM</name>
<sequence length="419" mass="45653">MPIKNRDDERGNAIKKIVTQRMAVLPEEEAPKPVVQRYIDPINSEAIISAANRTRLRPSTPPPTPIPSLVLDEGSADINLSNSFYASTEDRSSTSSPLFFTSSAAQAMPEVNLPHPAHPIQEIDATRKKTLTSTRDTQQQPLAQGATTNTLKLLRMMRNSLASQEDAKAPRMGSSVFSPLQQRPLAQGSKANVLKPLRMMGNSLGSKENTKIAPFRNAPSPEAPHKGTSVFFPSQQQPLAQGSKANILKPVTMKHDSPFSKEDAEIAAITGHFSGPAISLRRRDRRPPTLDLTSINTETTSFDDTFEPEDAGVTMTSGHFSGPAISLRQHNRRPPALSPASINTETTSFDDTFEPEDTGMATTSVYFAGPAISLRHRDRRPPALNLTSINTEAGFFRNASEPTAPRAPHKVTSVLFPSY</sequence>
<keyword evidence="3" id="KW-1185">Reference proteome</keyword>
<evidence type="ECO:0000313" key="2">
    <source>
        <dbReference type="EMBL" id="USQ12733.1"/>
    </source>
</evidence>
<protein>
    <submittedName>
        <fullName evidence="2">Uncharacterized protein</fullName>
    </submittedName>
</protein>
<reference evidence="2" key="1">
    <citation type="submission" date="2021-03" db="EMBL/GenBank/DDBJ databases">
        <title>Legionella lytica PCM 2298.</title>
        <authorList>
            <person name="Koper P."/>
        </authorList>
    </citation>
    <scope>NUCLEOTIDE SEQUENCE</scope>
    <source>
        <strain evidence="2">PCM 2298</strain>
    </source>
</reference>
<evidence type="ECO:0000256" key="1">
    <source>
        <dbReference type="SAM" id="MobiDB-lite"/>
    </source>
</evidence>
<gene>
    <name evidence="2" type="ORF">J2N86_08420</name>
</gene>
<proteinExistence type="predicted"/>
<organism evidence="2 3">
    <name type="scientific">Legionella lytica</name>
    <dbReference type="NCBI Taxonomy" id="96232"/>
    <lineage>
        <taxon>Bacteria</taxon>
        <taxon>Pseudomonadati</taxon>
        <taxon>Pseudomonadota</taxon>
        <taxon>Gammaproteobacteria</taxon>
        <taxon>Legionellales</taxon>
        <taxon>Legionellaceae</taxon>
        <taxon>Legionella</taxon>
    </lineage>
</organism>
<dbReference type="RefSeq" id="WP_252578945.1">
    <property type="nucleotide sequence ID" value="NZ_CP071527.1"/>
</dbReference>